<evidence type="ECO:0000313" key="3">
    <source>
        <dbReference type="Proteomes" id="UP001595847"/>
    </source>
</evidence>
<dbReference type="EMBL" id="JBHSBH010000006">
    <property type="protein sequence ID" value="MFC3996006.1"/>
    <property type="molecule type" value="Genomic_DNA"/>
</dbReference>
<reference evidence="3" key="1">
    <citation type="journal article" date="2019" name="Int. J. Syst. Evol. Microbiol.">
        <title>The Global Catalogue of Microorganisms (GCM) 10K type strain sequencing project: providing services to taxonomists for standard genome sequencing and annotation.</title>
        <authorList>
            <consortium name="The Broad Institute Genomics Platform"/>
            <consortium name="The Broad Institute Genome Sequencing Center for Infectious Disease"/>
            <person name="Wu L."/>
            <person name="Ma J."/>
        </authorList>
    </citation>
    <scope>NUCLEOTIDE SEQUENCE [LARGE SCALE GENOMIC DNA]</scope>
    <source>
        <strain evidence="3">TBRC 1826</strain>
    </source>
</reference>
<accession>A0ABV8FIP3</accession>
<feature type="region of interest" description="Disordered" evidence="1">
    <location>
        <begin position="1"/>
        <end position="26"/>
    </location>
</feature>
<protein>
    <submittedName>
        <fullName evidence="2">Uncharacterized protein</fullName>
    </submittedName>
</protein>
<proteinExistence type="predicted"/>
<dbReference type="RefSeq" id="WP_378531680.1">
    <property type="nucleotide sequence ID" value="NZ_JBHSBH010000006.1"/>
</dbReference>
<evidence type="ECO:0000313" key="2">
    <source>
        <dbReference type="EMBL" id="MFC3996006.1"/>
    </source>
</evidence>
<name>A0ABV8FIP3_9ACTN</name>
<comment type="caution">
    <text evidence="2">The sequence shown here is derived from an EMBL/GenBank/DDBJ whole genome shotgun (WGS) entry which is preliminary data.</text>
</comment>
<dbReference type="Proteomes" id="UP001595847">
    <property type="component" value="Unassembled WGS sequence"/>
</dbReference>
<sequence>MSSDQSAPDLLRPEVADDQAPPRGRGGLTAVTALFAVAALALSADEHVPMSEGPTNR</sequence>
<gene>
    <name evidence="2" type="ORF">ACFOVU_08775</name>
</gene>
<keyword evidence="3" id="KW-1185">Reference proteome</keyword>
<evidence type="ECO:0000256" key="1">
    <source>
        <dbReference type="SAM" id="MobiDB-lite"/>
    </source>
</evidence>
<organism evidence="2 3">
    <name type="scientific">Nocardiopsis sediminis</name>
    <dbReference type="NCBI Taxonomy" id="1778267"/>
    <lineage>
        <taxon>Bacteria</taxon>
        <taxon>Bacillati</taxon>
        <taxon>Actinomycetota</taxon>
        <taxon>Actinomycetes</taxon>
        <taxon>Streptosporangiales</taxon>
        <taxon>Nocardiopsidaceae</taxon>
        <taxon>Nocardiopsis</taxon>
    </lineage>
</organism>